<evidence type="ECO:0000313" key="8">
    <source>
        <dbReference type="EMBL" id="MBI3128597.1"/>
    </source>
</evidence>
<dbReference type="InterPro" id="IPR058240">
    <property type="entry name" value="rSAM_sf"/>
</dbReference>
<gene>
    <name evidence="8" type="ORF">HYZ11_13415</name>
</gene>
<dbReference type="EMBL" id="JACPUR010000033">
    <property type="protein sequence ID" value="MBI3128597.1"/>
    <property type="molecule type" value="Genomic_DNA"/>
</dbReference>
<dbReference type="GO" id="GO:0051536">
    <property type="term" value="F:iron-sulfur cluster binding"/>
    <property type="evidence" value="ECO:0007669"/>
    <property type="project" value="UniProtKB-KW"/>
</dbReference>
<evidence type="ECO:0000259" key="6">
    <source>
        <dbReference type="Pfam" id="PF04055"/>
    </source>
</evidence>
<evidence type="ECO:0000256" key="2">
    <source>
        <dbReference type="ARBA" id="ARBA00022691"/>
    </source>
</evidence>
<dbReference type="Proteomes" id="UP000782312">
    <property type="component" value="Unassembled WGS sequence"/>
</dbReference>
<dbReference type="SFLD" id="SFLDS00029">
    <property type="entry name" value="Radical_SAM"/>
    <property type="match status" value="1"/>
</dbReference>
<protein>
    <submittedName>
        <fullName evidence="8">Radical SAM/SPASM domain-containing protein</fullName>
    </submittedName>
</protein>
<evidence type="ECO:0000259" key="7">
    <source>
        <dbReference type="Pfam" id="PF13186"/>
    </source>
</evidence>
<proteinExistence type="predicted"/>
<dbReference type="GO" id="GO:0003824">
    <property type="term" value="F:catalytic activity"/>
    <property type="evidence" value="ECO:0007669"/>
    <property type="project" value="InterPro"/>
</dbReference>
<feature type="domain" description="4Fe4S-binding SPASM" evidence="7">
    <location>
        <begin position="238"/>
        <end position="300"/>
    </location>
</feature>
<dbReference type="Pfam" id="PF04055">
    <property type="entry name" value="Radical_SAM"/>
    <property type="match status" value="1"/>
</dbReference>
<organism evidence="8 9">
    <name type="scientific">Tectimicrobiota bacterium</name>
    <dbReference type="NCBI Taxonomy" id="2528274"/>
    <lineage>
        <taxon>Bacteria</taxon>
        <taxon>Pseudomonadati</taxon>
        <taxon>Nitrospinota/Tectimicrobiota group</taxon>
        <taxon>Candidatus Tectimicrobiota</taxon>
    </lineage>
</organism>
<evidence type="ECO:0000313" key="9">
    <source>
        <dbReference type="Proteomes" id="UP000782312"/>
    </source>
</evidence>
<reference evidence="8" key="1">
    <citation type="submission" date="2020-07" db="EMBL/GenBank/DDBJ databases">
        <title>Huge and variable diversity of episymbiotic CPR bacteria and DPANN archaea in groundwater ecosystems.</title>
        <authorList>
            <person name="He C.Y."/>
            <person name="Keren R."/>
            <person name="Whittaker M."/>
            <person name="Farag I.F."/>
            <person name="Doudna J."/>
            <person name="Cate J.H.D."/>
            <person name="Banfield J.F."/>
        </authorList>
    </citation>
    <scope>NUCLEOTIDE SEQUENCE</scope>
    <source>
        <strain evidence="8">NC_groundwater_763_Ag_S-0.2um_68_21</strain>
    </source>
</reference>
<keyword evidence="2" id="KW-0949">S-adenosyl-L-methionine</keyword>
<dbReference type="CDD" id="cd21109">
    <property type="entry name" value="SPASM"/>
    <property type="match status" value="1"/>
</dbReference>
<comment type="caution">
    <text evidence="8">The sequence shown here is derived from an EMBL/GenBank/DDBJ whole genome shotgun (WGS) entry which is preliminary data.</text>
</comment>
<evidence type="ECO:0000256" key="1">
    <source>
        <dbReference type="ARBA" id="ARBA00001966"/>
    </source>
</evidence>
<name>A0A932I2I9_UNCTE</name>
<dbReference type="AlphaFoldDB" id="A0A932I2I9"/>
<dbReference type="PANTHER" id="PTHR11228">
    <property type="entry name" value="RADICAL SAM DOMAIN PROTEIN"/>
    <property type="match status" value="1"/>
</dbReference>
<keyword evidence="4" id="KW-0408">Iron</keyword>
<dbReference type="Pfam" id="PF13186">
    <property type="entry name" value="SPASM"/>
    <property type="match status" value="1"/>
</dbReference>
<dbReference type="InterPro" id="IPR023885">
    <property type="entry name" value="4Fe4S-binding_SPASM_dom"/>
</dbReference>
<dbReference type="GO" id="GO:0046872">
    <property type="term" value="F:metal ion binding"/>
    <property type="evidence" value="ECO:0007669"/>
    <property type="project" value="UniProtKB-KW"/>
</dbReference>
<evidence type="ECO:0000256" key="5">
    <source>
        <dbReference type="ARBA" id="ARBA00023014"/>
    </source>
</evidence>
<dbReference type="Gene3D" id="3.20.20.70">
    <property type="entry name" value="Aldolase class I"/>
    <property type="match status" value="1"/>
</dbReference>
<evidence type="ECO:0000256" key="4">
    <source>
        <dbReference type="ARBA" id="ARBA00023004"/>
    </source>
</evidence>
<feature type="domain" description="Radical SAM core" evidence="6">
    <location>
        <begin position="39"/>
        <end position="186"/>
    </location>
</feature>
<sequence>MDAYQLLQQVAPYIQYQESFLQKRASLYMNYPSHIHMETLSVCNAACSFCPYPGIERKGRRMSDALIEKILGDLRDIPGQLPFLISPFKVNEPFLDHRLFDILGAINEKLPNASIALTSNASPITEEKLHRLARVRGIQYLWLSVNDHRPEHYETTMKLPFARTLERLDMIHRKVAARGVAFPVVLSRVGDGTQSDADFVRWVGQRYPLFRANVFPRGGWLGQVDLLLGPVPAVACHRWFELSITSSGVVAHCCMDGQAKWPIGDVSRQHVLEVYNSPEYRRLREQMTTRLDADPCRTCTFL</sequence>
<dbReference type="CDD" id="cd01335">
    <property type="entry name" value="Radical_SAM"/>
    <property type="match status" value="1"/>
</dbReference>
<dbReference type="SUPFAM" id="SSF102114">
    <property type="entry name" value="Radical SAM enzymes"/>
    <property type="match status" value="1"/>
</dbReference>
<evidence type="ECO:0000256" key="3">
    <source>
        <dbReference type="ARBA" id="ARBA00022723"/>
    </source>
</evidence>
<keyword evidence="5" id="KW-0411">Iron-sulfur</keyword>
<dbReference type="InterPro" id="IPR013785">
    <property type="entry name" value="Aldolase_TIM"/>
</dbReference>
<keyword evidence="3" id="KW-0479">Metal-binding</keyword>
<dbReference type="InterPro" id="IPR007197">
    <property type="entry name" value="rSAM"/>
</dbReference>
<dbReference type="InterPro" id="IPR050377">
    <property type="entry name" value="Radical_SAM_PqqE_MftC-like"/>
</dbReference>
<dbReference type="PANTHER" id="PTHR11228:SF7">
    <property type="entry name" value="PQQA PEPTIDE CYCLASE"/>
    <property type="match status" value="1"/>
</dbReference>
<comment type="cofactor">
    <cofactor evidence="1">
        <name>[4Fe-4S] cluster</name>
        <dbReference type="ChEBI" id="CHEBI:49883"/>
    </cofactor>
</comment>
<accession>A0A932I2I9</accession>